<comment type="caution">
    <text evidence="1">The sequence shown here is derived from an EMBL/GenBank/DDBJ whole genome shotgun (WGS) entry which is preliminary data.</text>
</comment>
<reference evidence="2" key="1">
    <citation type="journal article" date="2019" name="Int. J. Syst. Evol. Microbiol.">
        <title>The Global Catalogue of Microorganisms (GCM) 10K type strain sequencing project: providing services to taxonomists for standard genome sequencing and annotation.</title>
        <authorList>
            <consortium name="The Broad Institute Genomics Platform"/>
            <consortium name="The Broad Institute Genome Sequencing Center for Infectious Disease"/>
            <person name="Wu L."/>
            <person name="Ma J."/>
        </authorList>
    </citation>
    <scope>NUCLEOTIDE SEQUENCE [LARGE SCALE GENOMIC DNA]</scope>
    <source>
        <strain evidence="2">CCUG 53270</strain>
    </source>
</reference>
<sequence>MEDFTEAMEDFMEVTTVAATMAGITDMEGITERASIAHTFFQL</sequence>
<dbReference type="EMBL" id="JBHTLU010000013">
    <property type="protein sequence ID" value="MFD1220202.1"/>
    <property type="molecule type" value="Genomic_DNA"/>
</dbReference>
<accession>A0ABW3UIR9</accession>
<keyword evidence="2" id="KW-1185">Reference proteome</keyword>
<protein>
    <submittedName>
        <fullName evidence="1">Uncharacterized protein</fullName>
    </submittedName>
</protein>
<dbReference type="Proteomes" id="UP001597180">
    <property type="component" value="Unassembled WGS sequence"/>
</dbReference>
<gene>
    <name evidence="1" type="ORF">ACFQ4B_08730</name>
</gene>
<evidence type="ECO:0000313" key="1">
    <source>
        <dbReference type="EMBL" id="MFD1220202.1"/>
    </source>
</evidence>
<name>A0ABW3UIR9_9BACL</name>
<organism evidence="1 2">
    <name type="scientific">Paenibacillus vulneris</name>
    <dbReference type="NCBI Taxonomy" id="1133364"/>
    <lineage>
        <taxon>Bacteria</taxon>
        <taxon>Bacillati</taxon>
        <taxon>Bacillota</taxon>
        <taxon>Bacilli</taxon>
        <taxon>Bacillales</taxon>
        <taxon>Paenibacillaceae</taxon>
        <taxon>Paenibacillus</taxon>
    </lineage>
</organism>
<evidence type="ECO:0000313" key="2">
    <source>
        <dbReference type="Proteomes" id="UP001597180"/>
    </source>
</evidence>
<proteinExistence type="predicted"/>
<dbReference type="RefSeq" id="WP_345586945.1">
    <property type="nucleotide sequence ID" value="NZ_BAABJG010000006.1"/>
</dbReference>